<name>A0A8J2LMI0_9HEXA</name>
<evidence type="ECO:0000313" key="2">
    <source>
        <dbReference type="Proteomes" id="UP000708208"/>
    </source>
</evidence>
<organism evidence="1 2">
    <name type="scientific">Allacma fusca</name>
    <dbReference type="NCBI Taxonomy" id="39272"/>
    <lineage>
        <taxon>Eukaryota</taxon>
        <taxon>Metazoa</taxon>
        <taxon>Ecdysozoa</taxon>
        <taxon>Arthropoda</taxon>
        <taxon>Hexapoda</taxon>
        <taxon>Collembola</taxon>
        <taxon>Symphypleona</taxon>
        <taxon>Sminthuridae</taxon>
        <taxon>Allacma</taxon>
    </lineage>
</organism>
<evidence type="ECO:0000313" key="1">
    <source>
        <dbReference type="EMBL" id="CAG7835990.1"/>
    </source>
</evidence>
<comment type="caution">
    <text evidence="1">The sequence shown here is derived from an EMBL/GenBank/DDBJ whole genome shotgun (WGS) entry which is preliminary data.</text>
</comment>
<proteinExistence type="predicted"/>
<protein>
    <submittedName>
        <fullName evidence="1">Uncharacterized protein</fullName>
    </submittedName>
</protein>
<dbReference type="EMBL" id="CAJVCH010570833">
    <property type="protein sequence ID" value="CAG7835990.1"/>
    <property type="molecule type" value="Genomic_DNA"/>
</dbReference>
<dbReference type="Proteomes" id="UP000708208">
    <property type="component" value="Unassembled WGS sequence"/>
</dbReference>
<dbReference type="AlphaFoldDB" id="A0A8J2LMI0"/>
<keyword evidence="2" id="KW-1185">Reference proteome</keyword>
<reference evidence="1" key="1">
    <citation type="submission" date="2021-06" db="EMBL/GenBank/DDBJ databases">
        <authorList>
            <person name="Hodson N. C."/>
            <person name="Mongue J. A."/>
            <person name="Jaron S. K."/>
        </authorList>
    </citation>
    <scope>NUCLEOTIDE SEQUENCE</scope>
</reference>
<gene>
    <name evidence="1" type="ORF">AFUS01_LOCUS45286</name>
</gene>
<accession>A0A8J2LMI0</accession>
<sequence>MEKGRKDEGDSVIKKDTKKHTPNFKLLSLLMTVSPHRIFERIKLGWECGLTEAFRIPQFSPPTKPHF</sequence>